<feature type="binding site" evidence="2">
    <location>
        <begin position="192"/>
        <end position="194"/>
    </location>
    <ligand>
        <name>substrate</name>
    </ligand>
</feature>
<name>A0A497E6E4_UNCAE</name>
<evidence type="ECO:0000256" key="2">
    <source>
        <dbReference type="HAMAP-Rule" id="MF_01139"/>
    </source>
</evidence>
<dbReference type="EC" id="2.5.1.-" evidence="2"/>
<feature type="active site" description="Proton acceptor" evidence="2">
    <location>
        <position position="66"/>
    </location>
</feature>
<dbReference type="NCBIfam" id="TIGR00055">
    <property type="entry name" value="uppS"/>
    <property type="match status" value="1"/>
</dbReference>
<feature type="binding site" evidence="2">
    <location>
        <position position="31"/>
    </location>
    <ligand>
        <name>substrate</name>
    </ligand>
</feature>
<feature type="binding site" evidence="2">
    <location>
        <position position="69"/>
    </location>
    <ligand>
        <name>substrate</name>
    </ligand>
</feature>
<evidence type="ECO:0000313" key="4">
    <source>
        <dbReference type="Proteomes" id="UP000279422"/>
    </source>
</evidence>
<dbReference type="Proteomes" id="UP000279422">
    <property type="component" value="Unassembled WGS sequence"/>
</dbReference>
<comment type="caution">
    <text evidence="2">Lacks conserved residue(s) required for the propagation of feature annotation.</text>
</comment>
<evidence type="ECO:0000313" key="3">
    <source>
        <dbReference type="EMBL" id="RLE09837.1"/>
    </source>
</evidence>
<dbReference type="SUPFAM" id="SSF64005">
    <property type="entry name" value="Undecaprenyl diphosphate synthase"/>
    <property type="match status" value="1"/>
</dbReference>
<sequence length="247" mass="28756">MLKIPKDKLPRHLAIIMDGNGRWAKRRGLPRSEGHRVGMEKVREMGRLCLDFGIKVLTVYAFSCQNWKRPKEEVDFLMSTFERYLDEEADDLNERGIQLRVIGRKEGLSPELRRRIKAAMELTRRNRKLIFNLALNYGGQEEIVDAVRTIAEKVKRGELSPDQINVDLLSQHLYTADLPYPDLLIRTGGEYRLSNFLLYQIAYTELWITPTFWPDFGKEQLIQALEEYARRERRFGGLGPSVETGRS</sequence>
<dbReference type="PANTHER" id="PTHR10291:SF0">
    <property type="entry name" value="DEHYDRODOLICHYL DIPHOSPHATE SYNTHASE 2"/>
    <property type="match status" value="1"/>
</dbReference>
<feature type="binding site" evidence="2">
    <location>
        <position position="35"/>
    </location>
    <ligand>
        <name>substrate</name>
    </ligand>
</feature>
<feature type="binding site" evidence="2">
    <location>
        <position position="67"/>
    </location>
    <ligand>
        <name>substrate</name>
    </ligand>
</feature>
<dbReference type="NCBIfam" id="NF011405">
    <property type="entry name" value="PRK14830.1"/>
    <property type="match status" value="1"/>
</dbReference>
<dbReference type="CDD" id="cd00475">
    <property type="entry name" value="Cis_IPPS"/>
    <property type="match status" value="1"/>
</dbReference>
<dbReference type="EMBL" id="QMPZ01000027">
    <property type="protein sequence ID" value="RLE09837.1"/>
    <property type="molecule type" value="Genomic_DNA"/>
</dbReference>
<dbReference type="PANTHER" id="PTHR10291">
    <property type="entry name" value="DEHYDRODOLICHYL DIPHOSPHATE SYNTHASE FAMILY MEMBER"/>
    <property type="match status" value="1"/>
</dbReference>
<comment type="caution">
    <text evidence="3">The sequence shown here is derived from an EMBL/GenBank/DDBJ whole genome shotgun (WGS) entry which is preliminary data.</text>
</comment>
<dbReference type="Gene3D" id="3.40.1180.10">
    <property type="entry name" value="Decaprenyl diphosphate synthase-like"/>
    <property type="match status" value="1"/>
</dbReference>
<dbReference type="InterPro" id="IPR001441">
    <property type="entry name" value="UPP_synth-like"/>
</dbReference>
<comment type="subunit">
    <text evidence="2">Homodimer.</text>
</comment>
<dbReference type="InterPro" id="IPR036424">
    <property type="entry name" value="UPP_synth-like_sf"/>
</dbReference>
<evidence type="ECO:0000256" key="1">
    <source>
        <dbReference type="ARBA" id="ARBA00022679"/>
    </source>
</evidence>
<dbReference type="AlphaFoldDB" id="A0A497E6E4"/>
<keyword evidence="2" id="KW-0479">Metal-binding</keyword>
<dbReference type="GO" id="GO:0045547">
    <property type="term" value="F:ditrans,polycis-polyprenyl diphosphate synthase [(2E,6E)-farnesyl diphosphate specific] activity"/>
    <property type="evidence" value="ECO:0007669"/>
    <property type="project" value="TreeGrafter"/>
</dbReference>
<accession>A0A497E6E4</accession>
<gene>
    <name evidence="3" type="ORF">DRJ00_03180</name>
</gene>
<keyword evidence="1 2" id="KW-0808">Transferase</keyword>
<dbReference type="FunFam" id="3.40.1180.10:FF:000001">
    <property type="entry name" value="(2E,6E)-farnesyl-diphosphate-specific ditrans,polycis-undecaprenyl-diphosphate synthase"/>
    <property type="match status" value="1"/>
</dbReference>
<proteinExistence type="inferred from homology"/>
<feature type="binding site" evidence="2">
    <location>
        <position position="205"/>
    </location>
    <ligand>
        <name>Mg(2+)</name>
        <dbReference type="ChEBI" id="CHEBI:18420"/>
    </ligand>
</feature>
<feature type="binding site" evidence="2">
    <location>
        <position position="186"/>
    </location>
    <ligand>
        <name>substrate</name>
    </ligand>
</feature>
<dbReference type="GO" id="GO:0000287">
    <property type="term" value="F:magnesium ion binding"/>
    <property type="evidence" value="ECO:0007669"/>
    <property type="project" value="UniProtKB-UniRule"/>
</dbReference>
<dbReference type="HAMAP" id="MF_01139">
    <property type="entry name" value="ISPT"/>
    <property type="match status" value="1"/>
</dbReference>
<dbReference type="Pfam" id="PF01255">
    <property type="entry name" value="Prenyltransf"/>
    <property type="match status" value="1"/>
</dbReference>
<comment type="function">
    <text evidence="2">Catalyzes the condensation of isopentenyl diphosphate (IPP) with allylic pyrophosphates generating different type of terpenoids.</text>
</comment>
<feature type="binding site" evidence="2">
    <location>
        <position position="18"/>
    </location>
    <ligand>
        <name>Mg(2+)</name>
        <dbReference type="ChEBI" id="CHEBI:18420"/>
    </ligand>
</feature>
<feature type="active site" evidence="2">
    <location>
        <position position="18"/>
    </location>
</feature>
<dbReference type="PROSITE" id="PS01066">
    <property type="entry name" value="UPP_SYNTHASE"/>
    <property type="match status" value="1"/>
</dbReference>
<comment type="similarity">
    <text evidence="2">Belongs to the UPP synthase family.</text>
</comment>
<comment type="cofactor">
    <cofactor evidence="2">
        <name>Mg(2+)</name>
        <dbReference type="ChEBI" id="CHEBI:18420"/>
    </cofactor>
    <text evidence="2">Binds 2 magnesium ions per subunit.</text>
</comment>
<feature type="binding site" evidence="2">
    <location>
        <position position="23"/>
    </location>
    <ligand>
        <name>substrate</name>
    </ligand>
</feature>
<feature type="binding site" evidence="2">
    <location>
        <begin position="19"/>
        <end position="22"/>
    </location>
    <ligand>
        <name>substrate</name>
    </ligand>
</feature>
<dbReference type="GO" id="GO:0016094">
    <property type="term" value="P:polyprenol biosynthetic process"/>
    <property type="evidence" value="ECO:0007669"/>
    <property type="project" value="TreeGrafter"/>
</dbReference>
<keyword evidence="2" id="KW-0460">Magnesium</keyword>
<dbReference type="InterPro" id="IPR018520">
    <property type="entry name" value="UPP_synth-like_CS"/>
</dbReference>
<protein>
    <recommendedName>
        <fullName evidence="2">Isoprenyl transferase</fullName>
        <ecNumber evidence="2">2.5.1.-</ecNumber>
    </recommendedName>
</protein>
<reference evidence="3 4" key="1">
    <citation type="submission" date="2018-06" db="EMBL/GenBank/DDBJ databases">
        <title>Extensive metabolic versatility and redundancy in microbially diverse, dynamic hydrothermal sediments.</title>
        <authorList>
            <person name="Dombrowski N."/>
            <person name="Teske A."/>
            <person name="Baker B.J."/>
        </authorList>
    </citation>
    <scope>NUCLEOTIDE SEQUENCE [LARGE SCALE GENOMIC DNA]</scope>
    <source>
        <strain evidence="3">B47_G16</strain>
    </source>
</reference>
<organism evidence="3 4">
    <name type="scientific">Aerophobetes bacterium</name>
    <dbReference type="NCBI Taxonomy" id="2030807"/>
    <lineage>
        <taxon>Bacteria</taxon>
        <taxon>Candidatus Aerophobota</taxon>
    </lineage>
</organism>